<proteinExistence type="predicted"/>
<accession>A0A811QJU7</accession>
<feature type="compositionally biased region" description="Basic and acidic residues" evidence="1">
    <location>
        <begin position="107"/>
        <end position="117"/>
    </location>
</feature>
<keyword evidence="4" id="KW-1185">Reference proteome</keyword>
<feature type="region of interest" description="Disordered" evidence="1">
    <location>
        <begin position="243"/>
        <end position="285"/>
    </location>
</feature>
<dbReference type="EMBL" id="CAJGYO010000010">
    <property type="protein sequence ID" value="CAD6257095.1"/>
    <property type="molecule type" value="Genomic_DNA"/>
</dbReference>
<sequence>MPRWDLLLAHAPSGVLDTAPIHCAGARSGGRKVCHRPVSSIAAQVATIVRESTRPASSRTAATAAPRHRLSWGLVPRSRPPTWALTAAAEGGERVAAPASEQAVRGSESEHERRGSDPRLLSRLLSPGTHKMLHPSWVSVSACVSEYWSVIIATVVFAFVGVVTIYYTVLNKNISLSLIKAIKARAKRCWDFEFYLSLTNGANESASTVRETIIQIHSKSSGAIELPYDVEGDSQEVNNAAKRRDDQANGELNEVHQSSESEKDKPHVPDNAATTSRSNVQCENSHVQNDQKYEIISVTFEMLLSYKIV</sequence>
<feature type="region of interest" description="Disordered" evidence="1">
    <location>
        <begin position="90"/>
        <end position="121"/>
    </location>
</feature>
<protein>
    <submittedName>
        <fullName evidence="3">Uncharacterized protein</fullName>
    </submittedName>
</protein>
<evidence type="ECO:0000313" key="4">
    <source>
        <dbReference type="Proteomes" id="UP000604825"/>
    </source>
</evidence>
<gene>
    <name evidence="3" type="ORF">NCGR_LOCUS40585</name>
</gene>
<comment type="caution">
    <text evidence="3">The sequence shown here is derived from an EMBL/GenBank/DDBJ whole genome shotgun (WGS) entry which is preliminary data.</text>
</comment>
<keyword evidence="2" id="KW-0812">Transmembrane</keyword>
<evidence type="ECO:0000313" key="3">
    <source>
        <dbReference type="EMBL" id="CAD6257095.1"/>
    </source>
</evidence>
<evidence type="ECO:0000256" key="2">
    <source>
        <dbReference type="SAM" id="Phobius"/>
    </source>
</evidence>
<evidence type="ECO:0000256" key="1">
    <source>
        <dbReference type="SAM" id="MobiDB-lite"/>
    </source>
</evidence>
<dbReference type="Proteomes" id="UP000604825">
    <property type="component" value="Unassembled WGS sequence"/>
</dbReference>
<feature type="compositionally biased region" description="Polar residues" evidence="1">
    <location>
        <begin position="272"/>
        <end position="285"/>
    </location>
</feature>
<organism evidence="3 4">
    <name type="scientific">Miscanthus lutarioriparius</name>
    <dbReference type="NCBI Taxonomy" id="422564"/>
    <lineage>
        <taxon>Eukaryota</taxon>
        <taxon>Viridiplantae</taxon>
        <taxon>Streptophyta</taxon>
        <taxon>Embryophyta</taxon>
        <taxon>Tracheophyta</taxon>
        <taxon>Spermatophyta</taxon>
        <taxon>Magnoliopsida</taxon>
        <taxon>Liliopsida</taxon>
        <taxon>Poales</taxon>
        <taxon>Poaceae</taxon>
        <taxon>PACMAD clade</taxon>
        <taxon>Panicoideae</taxon>
        <taxon>Andropogonodae</taxon>
        <taxon>Andropogoneae</taxon>
        <taxon>Saccharinae</taxon>
        <taxon>Miscanthus</taxon>
    </lineage>
</organism>
<reference evidence="3" key="1">
    <citation type="submission" date="2020-10" db="EMBL/GenBank/DDBJ databases">
        <authorList>
            <person name="Han B."/>
            <person name="Lu T."/>
            <person name="Zhao Q."/>
            <person name="Huang X."/>
            <person name="Zhao Y."/>
        </authorList>
    </citation>
    <scope>NUCLEOTIDE SEQUENCE</scope>
</reference>
<name>A0A811QJU7_9POAL</name>
<feature type="compositionally biased region" description="Basic and acidic residues" evidence="1">
    <location>
        <begin position="243"/>
        <end position="268"/>
    </location>
</feature>
<dbReference type="AlphaFoldDB" id="A0A811QJU7"/>
<keyword evidence="2" id="KW-0472">Membrane</keyword>
<keyword evidence="2" id="KW-1133">Transmembrane helix</keyword>
<feature type="transmembrane region" description="Helical" evidence="2">
    <location>
        <begin position="147"/>
        <end position="170"/>
    </location>
</feature>